<organism evidence="1 2">
    <name type="scientific">Roseateles flavus</name>
    <dbReference type="NCBI Taxonomy" id="3149041"/>
    <lineage>
        <taxon>Bacteria</taxon>
        <taxon>Pseudomonadati</taxon>
        <taxon>Pseudomonadota</taxon>
        <taxon>Betaproteobacteria</taxon>
        <taxon>Burkholderiales</taxon>
        <taxon>Sphaerotilaceae</taxon>
        <taxon>Roseateles</taxon>
    </lineage>
</organism>
<dbReference type="RefSeq" id="WP_347612839.1">
    <property type="nucleotide sequence ID" value="NZ_JBDPZC010000014.1"/>
</dbReference>
<dbReference type="EMBL" id="JBDPZC010000014">
    <property type="protein sequence ID" value="MEO3715410.1"/>
    <property type="molecule type" value="Genomic_DNA"/>
</dbReference>
<keyword evidence="2" id="KW-1185">Reference proteome</keyword>
<accession>A0ABV0GK39</accession>
<name>A0ABV0GK39_9BURK</name>
<sequence>MAQLSASTLPAAPAQLDLAMDEAPALPAGKQVGFELGWDHARHGLTPAVEHLFSASPLRQGWQAGHATFGRRTLKAGGHTQRWLQLRTHAWARGRSFETTLLTPNYLQQLDTGHCPISRQPLNDIPGDPCQRSLDRVRDDAGYAAGNLAMMSRQANAAKGDRDFAALQAAARSLQQGPIRQMGGLDAQAWQRLALLSSFVTPLPHEQAAALPLHVLPPNRLRLFNPIQALQALVTRQFATPGWSQRLARLEALLPQPDLQADFNRFVLAFVPRVLQQQQLQAPQDIRQALEDAWGHALVQRRWTRFALRLTAAQAEQLVQRAAAKRLCPVYVQQHEVPAATEGWGLA</sequence>
<protein>
    <submittedName>
        <fullName evidence="1">Uncharacterized protein</fullName>
    </submittedName>
</protein>
<comment type="caution">
    <text evidence="1">The sequence shown here is derived from an EMBL/GenBank/DDBJ whole genome shotgun (WGS) entry which is preliminary data.</text>
</comment>
<evidence type="ECO:0000313" key="1">
    <source>
        <dbReference type="EMBL" id="MEO3715410.1"/>
    </source>
</evidence>
<dbReference type="Proteomes" id="UP001462640">
    <property type="component" value="Unassembled WGS sequence"/>
</dbReference>
<reference evidence="1 2" key="1">
    <citation type="submission" date="2024-05" db="EMBL/GenBank/DDBJ databases">
        <title>Roseateles sp. 2.12 16S ribosomal RNA gene Genome sequencing and assembly.</title>
        <authorList>
            <person name="Woo H."/>
        </authorList>
    </citation>
    <scope>NUCLEOTIDE SEQUENCE [LARGE SCALE GENOMIC DNA]</scope>
    <source>
        <strain evidence="1 2">2.12</strain>
    </source>
</reference>
<proteinExistence type="predicted"/>
<evidence type="ECO:0000313" key="2">
    <source>
        <dbReference type="Proteomes" id="UP001462640"/>
    </source>
</evidence>
<gene>
    <name evidence="1" type="ORF">ABDJ40_21780</name>
</gene>